<accession>A0A2U9T3T7</accession>
<dbReference type="SUPFAM" id="SSF52540">
    <property type="entry name" value="P-loop containing nucleoside triphosphate hydrolases"/>
    <property type="match status" value="1"/>
</dbReference>
<dbReference type="SMART" id="SM00028">
    <property type="entry name" value="TPR"/>
    <property type="match status" value="7"/>
</dbReference>
<dbReference type="RefSeq" id="WP_111265048.1">
    <property type="nucleotide sequence ID" value="NZ_CP029843.1"/>
</dbReference>
<dbReference type="KEGG" id="lmb:C9I47_0131"/>
<evidence type="ECO:0000256" key="2">
    <source>
        <dbReference type="ARBA" id="ARBA00022803"/>
    </source>
</evidence>
<reference evidence="4 5" key="1">
    <citation type="submission" date="2018-05" db="EMBL/GenBank/DDBJ databases">
        <title>The complete genome of Lysobacter maris HZ9B, a marine bacterium antagonistic against terrestrial plant pathogens.</title>
        <authorList>
            <person name="Zhang X.-Q."/>
        </authorList>
    </citation>
    <scope>NUCLEOTIDE SEQUENCE [LARGE SCALE GENOMIC DNA]</scope>
    <source>
        <strain evidence="4 5">HZ9B</strain>
    </source>
</reference>
<evidence type="ECO:0000256" key="3">
    <source>
        <dbReference type="PROSITE-ProRule" id="PRU00339"/>
    </source>
</evidence>
<keyword evidence="5" id="KW-1185">Reference proteome</keyword>
<feature type="repeat" description="TPR" evidence="3">
    <location>
        <begin position="168"/>
        <end position="201"/>
    </location>
</feature>
<dbReference type="InterPro" id="IPR027417">
    <property type="entry name" value="P-loop_NTPase"/>
</dbReference>
<dbReference type="Gene3D" id="1.25.40.10">
    <property type="entry name" value="Tetratricopeptide repeat domain"/>
    <property type="match status" value="2"/>
</dbReference>
<sequence length="689" mass="74930">MYEPTIDALRRGAAAEAVTAAREVVEAQPQDPVAQRLLSAALRMSGDRAGALAAIDRAIELLPEDAQAHMERAGLLLDERALDEAQVSLAQAVGLDPNKFPAYVMQAQLAVGRGDLDQAESLIKTAARIAPEDPQVLALEGTLALRRGNPDRALSILSQASQRHPDEAILRHALGFAYAAKGHYAFAEQAFRGLLERYPSNPLRAMVADLVRRQGRPGEAVDELLPILDQGGDSPALRRLIGEMELEAGRPDSAVVRLKSVLVEQPRDRRTVVALTEAWRRCDQADDARATLEMLLAGNPDAADLWYARLMFEPFASDNAREVVERWLAAMPDFVPALEARATIHQQVGETEQADAIARRITEINPGHAGAELRVVDNLMRSDPDAAVAQVESLLARAKDENVKRMLRQLLGRTFDAAGQYDAATATWAELHAEVVSQRLPLPPLNDGLPELPAMAPVPEQAPGVAFLWGLPGSLVERVALTLDNARLPLLADRFGSKPPRDPMQRYGTVAALTDGSLDPSFLINQWRATHATRGVSDGRIIDWLLWWDNALLLALRPHLPEARLIFALRDPRDMLVDWLAFGAPMPFAIESPEAAAEWMARTLGQIADLRDGGLFPHSLIRLDDIAHDNAAIAQSLSDVLGVSLPALPAGAQGPDRYPAGHWRHYVGALAPAFAALAPVAERLGYPAR</sequence>
<evidence type="ECO:0008006" key="6">
    <source>
        <dbReference type="Google" id="ProtNLM"/>
    </source>
</evidence>
<evidence type="ECO:0000313" key="5">
    <source>
        <dbReference type="Proteomes" id="UP000249447"/>
    </source>
</evidence>
<dbReference type="Proteomes" id="UP000249447">
    <property type="component" value="Chromosome"/>
</dbReference>
<dbReference type="AlphaFoldDB" id="A0A2U9T3T7"/>
<dbReference type="Gene3D" id="3.40.50.300">
    <property type="entry name" value="P-loop containing nucleotide triphosphate hydrolases"/>
    <property type="match status" value="1"/>
</dbReference>
<keyword evidence="1" id="KW-0677">Repeat</keyword>
<dbReference type="PROSITE" id="PS50005">
    <property type="entry name" value="TPR"/>
    <property type="match status" value="1"/>
</dbReference>
<dbReference type="PANTHER" id="PTHR45586:SF1">
    <property type="entry name" value="LIPOPOLYSACCHARIDE ASSEMBLY PROTEIN B"/>
    <property type="match status" value="1"/>
</dbReference>
<dbReference type="Pfam" id="PF14559">
    <property type="entry name" value="TPR_19"/>
    <property type="match status" value="3"/>
</dbReference>
<dbReference type="InterPro" id="IPR051012">
    <property type="entry name" value="CellSynth/LPSAsmb/PSIAsmb"/>
</dbReference>
<protein>
    <recommendedName>
        <fullName evidence="6">Tetratricopeptide repeat protein</fullName>
    </recommendedName>
</protein>
<evidence type="ECO:0000256" key="1">
    <source>
        <dbReference type="ARBA" id="ARBA00022737"/>
    </source>
</evidence>
<dbReference type="PANTHER" id="PTHR45586">
    <property type="entry name" value="TPR REPEAT-CONTAINING PROTEIN PA4667"/>
    <property type="match status" value="1"/>
</dbReference>
<dbReference type="SUPFAM" id="SSF48452">
    <property type="entry name" value="TPR-like"/>
    <property type="match status" value="2"/>
</dbReference>
<dbReference type="InterPro" id="IPR011990">
    <property type="entry name" value="TPR-like_helical_dom_sf"/>
</dbReference>
<dbReference type="EMBL" id="CP029843">
    <property type="protein sequence ID" value="AWV05857.1"/>
    <property type="molecule type" value="Genomic_DNA"/>
</dbReference>
<name>A0A2U9T3T7_9GAMM</name>
<organism evidence="4 5">
    <name type="scientific">Marilutibacter maris</name>
    <dbReference type="NCBI Taxonomy" id="1605891"/>
    <lineage>
        <taxon>Bacteria</taxon>
        <taxon>Pseudomonadati</taxon>
        <taxon>Pseudomonadota</taxon>
        <taxon>Gammaproteobacteria</taxon>
        <taxon>Lysobacterales</taxon>
        <taxon>Lysobacteraceae</taxon>
        <taxon>Marilutibacter</taxon>
    </lineage>
</organism>
<keyword evidence="2 3" id="KW-0802">TPR repeat</keyword>
<dbReference type="InterPro" id="IPR019734">
    <property type="entry name" value="TPR_rpt"/>
</dbReference>
<dbReference type="OrthoDB" id="5965059at2"/>
<proteinExistence type="predicted"/>
<gene>
    <name evidence="4" type="ORF">C9I47_0131</name>
</gene>
<evidence type="ECO:0000313" key="4">
    <source>
        <dbReference type="EMBL" id="AWV05857.1"/>
    </source>
</evidence>